<feature type="compositionally biased region" description="Polar residues" evidence="1">
    <location>
        <begin position="167"/>
        <end position="179"/>
    </location>
</feature>
<dbReference type="OrthoDB" id="4502894at2759"/>
<sequence>MADIEEDTGAASLPNASSLHQYFALIGSLFYYTLILPIYKLLQLLVYLLSPLFYAVQFLLLPVTYLLGFVLNILGFPFRLEVRTKIETIYTYVGLAVLLGLIAAISLHAIVAMLSSVLGWDTPSSPPSYDTNQKPALRSAASHRASRRRKHQDSLEDMDSSDAANAVRTNTSPKSKRTTFFSPPVFKELDSELLELNST</sequence>
<keyword evidence="2" id="KW-1133">Transmembrane helix</keyword>
<reference evidence="3" key="1">
    <citation type="journal article" date="2020" name="Stud. Mycol.">
        <title>101 Dothideomycetes genomes: a test case for predicting lifestyles and emergence of pathogens.</title>
        <authorList>
            <person name="Haridas S."/>
            <person name="Albert R."/>
            <person name="Binder M."/>
            <person name="Bloem J."/>
            <person name="Labutti K."/>
            <person name="Salamov A."/>
            <person name="Andreopoulos B."/>
            <person name="Baker S."/>
            <person name="Barry K."/>
            <person name="Bills G."/>
            <person name="Bluhm B."/>
            <person name="Cannon C."/>
            <person name="Castanera R."/>
            <person name="Culley D."/>
            <person name="Daum C."/>
            <person name="Ezra D."/>
            <person name="Gonzalez J."/>
            <person name="Henrissat B."/>
            <person name="Kuo A."/>
            <person name="Liang C."/>
            <person name="Lipzen A."/>
            <person name="Lutzoni F."/>
            <person name="Magnuson J."/>
            <person name="Mondo S."/>
            <person name="Nolan M."/>
            <person name="Ohm R."/>
            <person name="Pangilinan J."/>
            <person name="Park H.-J."/>
            <person name="Ramirez L."/>
            <person name="Alfaro M."/>
            <person name="Sun H."/>
            <person name="Tritt A."/>
            <person name="Yoshinaga Y."/>
            <person name="Zwiers L.-H."/>
            <person name="Turgeon B."/>
            <person name="Goodwin S."/>
            <person name="Spatafora J."/>
            <person name="Crous P."/>
            <person name="Grigoriev I."/>
        </authorList>
    </citation>
    <scope>NUCLEOTIDE SEQUENCE</scope>
    <source>
        <strain evidence="3">CBS 121739</strain>
    </source>
</reference>
<feature type="transmembrane region" description="Helical" evidence="2">
    <location>
        <begin position="90"/>
        <end position="120"/>
    </location>
</feature>
<evidence type="ECO:0000313" key="4">
    <source>
        <dbReference type="Proteomes" id="UP000799437"/>
    </source>
</evidence>
<organism evidence="3 4">
    <name type="scientific">Pseudovirgaria hyperparasitica</name>
    <dbReference type="NCBI Taxonomy" id="470096"/>
    <lineage>
        <taxon>Eukaryota</taxon>
        <taxon>Fungi</taxon>
        <taxon>Dikarya</taxon>
        <taxon>Ascomycota</taxon>
        <taxon>Pezizomycotina</taxon>
        <taxon>Dothideomycetes</taxon>
        <taxon>Dothideomycetes incertae sedis</taxon>
        <taxon>Acrospermales</taxon>
        <taxon>Acrospermaceae</taxon>
        <taxon>Pseudovirgaria</taxon>
    </lineage>
</organism>
<evidence type="ECO:0000313" key="3">
    <source>
        <dbReference type="EMBL" id="KAF2755841.1"/>
    </source>
</evidence>
<dbReference type="AlphaFoldDB" id="A0A6A6W470"/>
<name>A0A6A6W470_9PEZI</name>
<dbReference type="GeneID" id="54490594"/>
<keyword evidence="2" id="KW-0812">Transmembrane</keyword>
<feature type="region of interest" description="Disordered" evidence="1">
    <location>
        <begin position="126"/>
        <end position="179"/>
    </location>
</feature>
<keyword evidence="4" id="KW-1185">Reference proteome</keyword>
<feature type="transmembrane region" description="Helical" evidence="2">
    <location>
        <begin position="54"/>
        <end position="78"/>
    </location>
</feature>
<protein>
    <submittedName>
        <fullName evidence="3">Uncharacterized protein</fullName>
    </submittedName>
</protein>
<evidence type="ECO:0000256" key="2">
    <source>
        <dbReference type="SAM" id="Phobius"/>
    </source>
</evidence>
<dbReference type="RefSeq" id="XP_033598292.1">
    <property type="nucleotide sequence ID" value="XM_033749540.1"/>
</dbReference>
<dbReference type="EMBL" id="ML996576">
    <property type="protein sequence ID" value="KAF2755841.1"/>
    <property type="molecule type" value="Genomic_DNA"/>
</dbReference>
<dbReference type="Proteomes" id="UP000799437">
    <property type="component" value="Unassembled WGS sequence"/>
</dbReference>
<proteinExistence type="predicted"/>
<feature type="transmembrane region" description="Helical" evidence="2">
    <location>
        <begin position="22"/>
        <end position="42"/>
    </location>
</feature>
<gene>
    <name evidence="3" type="ORF">EJ05DRAFT_539699</name>
</gene>
<keyword evidence="2" id="KW-0472">Membrane</keyword>
<evidence type="ECO:0000256" key="1">
    <source>
        <dbReference type="SAM" id="MobiDB-lite"/>
    </source>
</evidence>
<accession>A0A6A6W470</accession>